<reference evidence="2" key="1">
    <citation type="journal article" date="2019" name="Int. J. Syst. Evol. Microbiol.">
        <title>The Global Catalogue of Microorganisms (GCM) 10K type strain sequencing project: providing services to taxonomists for standard genome sequencing and annotation.</title>
        <authorList>
            <consortium name="The Broad Institute Genomics Platform"/>
            <consortium name="The Broad Institute Genome Sequencing Center for Infectious Disease"/>
            <person name="Wu L."/>
            <person name="Ma J."/>
        </authorList>
    </citation>
    <scope>NUCLEOTIDE SEQUENCE [LARGE SCALE GENOMIC DNA]</scope>
    <source>
        <strain evidence="2">CGMCC 1.12470</strain>
    </source>
</reference>
<dbReference type="EMBL" id="JBHUDX010000042">
    <property type="protein sequence ID" value="MFD1659600.1"/>
    <property type="molecule type" value="Genomic_DNA"/>
</dbReference>
<organism evidence="1 2">
    <name type="scientific">Streptomyces caeni</name>
    <dbReference type="NCBI Taxonomy" id="2307231"/>
    <lineage>
        <taxon>Bacteria</taxon>
        <taxon>Bacillati</taxon>
        <taxon>Actinomycetota</taxon>
        <taxon>Actinomycetes</taxon>
        <taxon>Kitasatosporales</taxon>
        <taxon>Streptomycetaceae</taxon>
        <taxon>Streptomyces</taxon>
    </lineage>
</organism>
<evidence type="ECO:0000313" key="2">
    <source>
        <dbReference type="Proteomes" id="UP001597261"/>
    </source>
</evidence>
<accession>A0ABW4IQG4</accession>
<proteinExistence type="predicted"/>
<protein>
    <submittedName>
        <fullName evidence="1">Uncharacterized protein</fullName>
    </submittedName>
</protein>
<dbReference type="Proteomes" id="UP001597261">
    <property type="component" value="Unassembled WGS sequence"/>
</dbReference>
<gene>
    <name evidence="1" type="ORF">ACFSL4_15685</name>
</gene>
<sequence length="66" mass="6593">MPPSSGADGTRVVLDGCGPDAGGVVRLADVEAVPVVPPKALGRTRRAWRTAQGWPARAGCTAAAPA</sequence>
<comment type="caution">
    <text evidence="1">The sequence shown here is derived from an EMBL/GenBank/DDBJ whole genome shotgun (WGS) entry which is preliminary data.</text>
</comment>
<name>A0ABW4IQG4_9ACTN</name>
<keyword evidence="2" id="KW-1185">Reference proteome</keyword>
<dbReference type="RefSeq" id="WP_381082891.1">
    <property type="nucleotide sequence ID" value="NZ_JBHUDX010000042.1"/>
</dbReference>
<evidence type="ECO:0000313" key="1">
    <source>
        <dbReference type="EMBL" id="MFD1659600.1"/>
    </source>
</evidence>